<sequence>MARRYLLLLLLTAVSLGLSAQSSTASPVGRWRTLDDQTGEVKSVVEIYAQGDKYFGRIAEILTAQRDAVCDKCPGKQQGSPIKGLVIIKNLARDGTGWSGGTILDPQKGAEYRLSAWFDSDPDVLYIRGKHWTGLYRTQKWSRDH</sequence>
<comment type="caution">
    <text evidence="3">The sequence shown here is derived from an EMBL/GenBank/DDBJ whole genome shotgun (WGS) entry which is preliminary data.</text>
</comment>
<accession>A0A923PML6</accession>
<dbReference type="Gene3D" id="2.40.128.520">
    <property type="match status" value="1"/>
</dbReference>
<evidence type="ECO:0000259" key="2">
    <source>
        <dbReference type="Pfam" id="PF09917"/>
    </source>
</evidence>
<feature type="signal peptide" evidence="1">
    <location>
        <begin position="1"/>
        <end position="20"/>
    </location>
</feature>
<dbReference type="AlphaFoldDB" id="A0A923PML6"/>
<reference evidence="3" key="1">
    <citation type="submission" date="2020-08" db="EMBL/GenBank/DDBJ databases">
        <title>Lewinella bacteria from marine environments.</title>
        <authorList>
            <person name="Zhong Y."/>
        </authorList>
    </citation>
    <scope>NUCLEOTIDE SEQUENCE</scope>
    <source>
        <strain evidence="3">KCTC 42187</strain>
    </source>
</reference>
<keyword evidence="4" id="KW-1185">Reference proteome</keyword>
<keyword evidence="1" id="KW-0732">Signal</keyword>
<organism evidence="3 4">
    <name type="scientific">Neolewinella lacunae</name>
    <dbReference type="NCBI Taxonomy" id="1517758"/>
    <lineage>
        <taxon>Bacteria</taxon>
        <taxon>Pseudomonadati</taxon>
        <taxon>Bacteroidota</taxon>
        <taxon>Saprospiria</taxon>
        <taxon>Saprospirales</taxon>
        <taxon>Lewinellaceae</taxon>
        <taxon>Neolewinella</taxon>
    </lineage>
</organism>
<dbReference type="EMBL" id="JACSIT010000084">
    <property type="protein sequence ID" value="MBC6993978.1"/>
    <property type="molecule type" value="Genomic_DNA"/>
</dbReference>
<dbReference type="Pfam" id="PF09917">
    <property type="entry name" value="DUF2147"/>
    <property type="match status" value="1"/>
</dbReference>
<dbReference type="RefSeq" id="WP_187466073.1">
    <property type="nucleotide sequence ID" value="NZ_JACSIT010000084.1"/>
</dbReference>
<dbReference type="Proteomes" id="UP000650081">
    <property type="component" value="Unassembled WGS sequence"/>
</dbReference>
<feature type="chain" id="PRO_5036955247" evidence="1">
    <location>
        <begin position="21"/>
        <end position="145"/>
    </location>
</feature>
<name>A0A923PML6_9BACT</name>
<protein>
    <submittedName>
        <fullName evidence="3">DUF2147 domain-containing protein</fullName>
    </submittedName>
</protein>
<gene>
    <name evidence="3" type="ORF">H9S92_07385</name>
</gene>
<evidence type="ECO:0000313" key="3">
    <source>
        <dbReference type="EMBL" id="MBC6993978.1"/>
    </source>
</evidence>
<dbReference type="InterPro" id="IPR019223">
    <property type="entry name" value="DUF2147"/>
</dbReference>
<dbReference type="PANTHER" id="PTHR36919:SF3">
    <property type="entry name" value="BLL5882 PROTEIN"/>
    <property type="match status" value="1"/>
</dbReference>
<proteinExistence type="predicted"/>
<evidence type="ECO:0000256" key="1">
    <source>
        <dbReference type="SAM" id="SignalP"/>
    </source>
</evidence>
<feature type="domain" description="DUF2147" evidence="2">
    <location>
        <begin position="29"/>
        <end position="143"/>
    </location>
</feature>
<evidence type="ECO:0000313" key="4">
    <source>
        <dbReference type="Proteomes" id="UP000650081"/>
    </source>
</evidence>
<dbReference type="PANTHER" id="PTHR36919">
    <property type="entry name" value="BLR1215 PROTEIN"/>
    <property type="match status" value="1"/>
</dbReference>